<evidence type="ECO:0000313" key="1">
    <source>
        <dbReference type="EMBL" id="CAB4031518.1"/>
    </source>
</evidence>
<protein>
    <submittedName>
        <fullName evidence="1">Uncharacterized protein</fullName>
    </submittedName>
</protein>
<organism evidence="1 2">
    <name type="scientific">Paramuricea clavata</name>
    <name type="common">Red gorgonian</name>
    <name type="synonym">Violescent sea-whip</name>
    <dbReference type="NCBI Taxonomy" id="317549"/>
    <lineage>
        <taxon>Eukaryota</taxon>
        <taxon>Metazoa</taxon>
        <taxon>Cnidaria</taxon>
        <taxon>Anthozoa</taxon>
        <taxon>Octocorallia</taxon>
        <taxon>Malacalcyonacea</taxon>
        <taxon>Plexauridae</taxon>
        <taxon>Paramuricea</taxon>
    </lineage>
</organism>
<reference evidence="1" key="1">
    <citation type="submission" date="2020-04" db="EMBL/GenBank/DDBJ databases">
        <authorList>
            <person name="Alioto T."/>
            <person name="Alioto T."/>
            <person name="Gomez Garrido J."/>
        </authorList>
    </citation>
    <scope>NUCLEOTIDE SEQUENCE</scope>
    <source>
        <strain evidence="1">A484AB</strain>
    </source>
</reference>
<dbReference type="OrthoDB" id="5511684at2759"/>
<dbReference type="Pfam" id="PF06522">
    <property type="entry name" value="B12D"/>
    <property type="match status" value="1"/>
</dbReference>
<proteinExistence type="predicted"/>
<evidence type="ECO:0000313" key="2">
    <source>
        <dbReference type="Proteomes" id="UP001152795"/>
    </source>
</evidence>
<gene>
    <name evidence="1" type="ORF">PACLA_8A010676</name>
</gene>
<keyword evidence="2" id="KW-1185">Reference proteome</keyword>
<dbReference type="PANTHER" id="PTHR14256">
    <property type="entry name" value="NADH-UBIQUINONE OXIDOREDUCTASE MLRQ SUBUNIT"/>
    <property type="match status" value="1"/>
</dbReference>
<dbReference type="PROSITE" id="PS51257">
    <property type="entry name" value="PROKAR_LIPOPROTEIN"/>
    <property type="match status" value="1"/>
</dbReference>
<dbReference type="EMBL" id="CACRXK020017691">
    <property type="protein sequence ID" value="CAB4031518.1"/>
    <property type="molecule type" value="Genomic_DNA"/>
</dbReference>
<dbReference type="PANTHER" id="PTHR14256:SF1">
    <property type="entry name" value="GEO09626P1"/>
    <property type="match status" value="1"/>
</dbReference>
<name>A0A6S7JKM2_PARCT</name>
<dbReference type="InterPro" id="IPR010530">
    <property type="entry name" value="B12D"/>
</dbReference>
<dbReference type="AlphaFoldDB" id="A0A6S7JKM2"/>
<dbReference type="Proteomes" id="UP001152795">
    <property type="component" value="Unassembled WGS sequence"/>
</dbReference>
<comment type="caution">
    <text evidence="1">The sequence shown here is derived from an EMBL/GenBank/DDBJ whole genome shotgun (WGS) entry which is preliminary data.</text>
</comment>
<accession>A0A6S7JKM2</accession>
<sequence>MSLLKYIIKHKEIVPVLACVGFGCSFGIFMLTRAAVKYPDVVFDKKNNPTPWLNVKPNQQVKLYSPTDFSKITTDRPNID</sequence>